<keyword evidence="2" id="KW-1003">Cell membrane</keyword>
<accession>A0A7X2MY51</accession>
<gene>
    <name evidence="10" type="ORF">FYJ33_07335</name>
</gene>
<evidence type="ECO:0000256" key="7">
    <source>
        <dbReference type="ARBA" id="ARBA00023136"/>
    </source>
</evidence>
<dbReference type="RefSeq" id="WP_154531105.1">
    <property type="nucleotide sequence ID" value="NZ_VULX01000008.1"/>
</dbReference>
<keyword evidence="5 8" id="KW-0812">Transmembrane</keyword>
<feature type="transmembrane region" description="Helical" evidence="8">
    <location>
        <begin position="110"/>
        <end position="132"/>
    </location>
</feature>
<evidence type="ECO:0000256" key="4">
    <source>
        <dbReference type="ARBA" id="ARBA00022679"/>
    </source>
</evidence>
<feature type="transmembrane region" description="Helical" evidence="8">
    <location>
        <begin position="201"/>
        <end position="218"/>
    </location>
</feature>
<reference evidence="10 11" key="1">
    <citation type="submission" date="2019-08" db="EMBL/GenBank/DDBJ databases">
        <title>In-depth cultivation of the pig gut microbiome towards novel bacterial diversity and tailored functional studies.</title>
        <authorList>
            <person name="Wylensek D."/>
            <person name="Hitch T.C.A."/>
            <person name="Clavel T."/>
        </authorList>
    </citation>
    <scope>NUCLEOTIDE SEQUENCE [LARGE SCALE GENOMIC DNA]</scope>
    <source>
        <strain evidence="10 11">WCA-383-APC-5B</strain>
    </source>
</reference>
<name>A0A7X2MY51_9CLOT</name>
<dbReference type="GO" id="GO:0005886">
    <property type="term" value="C:plasma membrane"/>
    <property type="evidence" value="ECO:0007669"/>
    <property type="project" value="UniProtKB-SubCell"/>
</dbReference>
<evidence type="ECO:0000256" key="2">
    <source>
        <dbReference type="ARBA" id="ARBA00022475"/>
    </source>
</evidence>
<feature type="transmembrane region" description="Helical" evidence="8">
    <location>
        <begin position="451"/>
        <end position="467"/>
    </location>
</feature>
<feature type="transmembrane region" description="Helical" evidence="8">
    <location>
        <begin position="267"/>
        <end position="291"/>
    </location>
</feature>
<feature type="transmembrane region" description="Helical" evidence="8">
    <location>
        <begin position="399"/>
        <end position="417"/>
    </location>
</feature>
<dbReference type="GO" id="GO:0009103">
    <property type="term" value="P:lipopolysaccharide biosynthetic process"/>
    <property type="evidence" value="ECO:0007669"/>
    <property type="project" value="UniProtKB-ARBA"/>
</dbReference>
<keyword evidence="6 8" id="KW-1133">Transmembrane helix</keyword>
<dbReference type="PANTHER" id="PTHR33908:SF11">
    <property type="entry name" value="MEMBRANE PROTEIN"/>
    <property type="match status" value="1"/>
</dbReference>
<evidence type="ECO:0000256" key="8">
    <source>
        <dbReference type="SAM" id="Phobius"/>
    </source>
</evidence>
<evidence type="ECO:0000256" key="6">
    <source>
        <dbReference type="ARBA" id="ARBA00022989"/>
    </source>
</evidence>
<feature type="transmembrane region" description="Helical" evidence="8">
    <location>
        <begin position="40"/>
        <end position="59"/>
    </location>
</feature>
<protein>
    <submittedName>
        <fullName evidence="10">Glycosyltransferase family 39 protein</fullName>
    </submittedName>
</protein>
<feature type="transmembrane region" description="Helical" evidence="8">
    <location>
        <begin position="224"/>
        <end position="255"/>
    </location>
</feature>
<dbReference type="EMBL" id="VULX01000008">
    <property type="protein sequence ID" value="MSR91228.1"/>
    <property type="molecule type" value="Genomic_DNA"/>
</dbReference>
<keyword evidence="7 8" id="KW-0472">Membrane</keyword>
<dbReference type="GO" id="GO:0016763">
    <property type="term" value="F:pentosyltransferase activity"/>
    <property type="evidence" value="ECO:0007669"/>
    <property type="project" value="TreeGrafter"/>
</dbReference>
<dbReference type="InterPro" id="IPR038731">
    <property type="entry name" value="RgtA/B/C-like"/>
</dbReference>
<dbReference type="PANTHER" id="PTHR33908">
    <property type="entry name" value="MANNOSYLTRANSFERASE YKCB-RELATED"/>
    <property type="match status" value="1"/>
</dbReference>
<feature type="transmembrane region" description="Helical" evidence="8">
    <location>
        <begin position="144"/>
        <end position="164"/>
    </location>
</feature>
<dbReference type="InterPro" id="IPR050297">
    <property type="entry name" value="LipidA_mod_glycosyltrf_83"/>
</dbReference>
<feature type="transmembrane region" description="Helical" evidence="8">
    <location>
        <begin position="429"/>
        <end position="445"/>
    </location>
</feature>
<evidence type="ECO:0000259" key="9">
    <source>
        <dbReference type="Pfam" id="PF13231"/>
    </source>
</evidence>
<comment type="subcellular location">
    <subcellularLocation>
        <location evidence="1">Cell membrane</location>
        <topology evidence="1">Multi-pass membrane protein</topology>
    </subcellularLocation>
</comment>
<evidence type="ECO:0000256" key="1">
    <source>
        <dbReference type="ARBA" id="ARBA00004651"/>
    </source>
</evidence>
<dbReference type="AlphaFoldDB" id="A0A7X2MY51"/>
<organism evidence="10 11">
    <name type="scientific">Inconstantimicrobium porci</name>
    <dbReference type="NCBI Taxonomy" id="2652291"/>
    <lineage>
        <taxon>Bacteria</taxon>
        <taxon>Bacillati</taxon>
        <taxon>Bacillota</taxon>
        <taxon>Clostridia</taxon>
        <taxon>Eubacteriales</taxon>
        <taxon>Clostridiaceae</taxon>
        <taxon>Inconstantimicrobium</taxon>
    </lineage>
</organism>
<comment type="caution">
    <text evidence="10">The sequence shown here is derived from an EMBL/GenBank/DDBJ whole genome shotgun (WGS) entry which is preliminary data.</text>
</comment>
<evidence type="ECO:0000256" key="3">
    <source>
        <dbReference type="ARBA" id="ARBA00022676"/>
    </source>
</evidence>
<keyword evidence="4 10" id="KW-0808">Transferase</keyword>
<dbReference type="Proteomes" id="UP000460287">
    <property type="component" value="Unassembled WGS sequence"/>
</dbReference>
<evidence type="ECO:0000313" key="10">
    <source>
        <dbReference type="EMBL" id="MSR91228.1"/>
    </source>
</evidence>
<feature type="transmembrane region" description="Helical" evidence="8">
    <location>
        <begin position="176"/>
        <end position="194"/>
    </location>
</feature>
<feature type="domain" description="Glycosyltransferase RgtA/B/C/D-like" evidence="9">
    <location>
        <begin position="133"/>
        <end position="277"/>
    </location>
</feature>
<sequence>MNQGFSKFVNYALRVIFSIIAVGVVGMLGMYMFFQNSIVNIPLIAVYVCFTLLFIYALRKKIDCKIILGVIIAGGFLLRIMWCFSIKNYPASDYKTIYDSAQLFLQGNKSMFFGTSYFARFPHLIIFVMYVASVIKMFGSQSLIVLKLINVIFSTISIYMIYLIAEEIFKDKKKSMVTVFIAALFPASIIYTAVYCTENIAILFYLISVYIFVLVMNNKKNDKYLILSGLMLLIGHLFRMAAQVVICAYILYILIYFRKKVKEKAKCIVYVTASFIIPLIIVGNVLVYTGITDTKIWSGKEPAITSVLKGSNLKSAGKWNEEDAKFIENNLGDTEKLKSRSKEIIIERYTSASPFEITKFIVTKVVSQWFQGDFGGSYWAQLDTKNDDMIIDMVNKGAVWNQVFYLVIFGMTLIGLFRSREYLSNKIINLLYIIFCGYGLLFLIIESQARYGFIVSWLFVLLPATFMKNNKQPLL</sequence>
<feature type="transmembrane region" description="Helical" evidence="8">
    <location>
        <begin position="12"/>
        <end position="34"/>
    </location>
</feature>
<proteinExistence type="predicted"/>
<keyword evidence="3" id="KW-0328">Glycosyltransferase</keyword>
<evidence type="ECO:0000256" key="5">
    <source>
        <dbReference type="ARBA" id="ARBA00022692"/>
    </source>
</evidence>
<evidence type="ECO:0000313" key="11">
    <source>
        <dbReference type="Proteomes" id="UP000460287"/>
    </source>
</evidence>
<keyword evidence="11" id="KW-1185">Reference proteome</keyword>
<feature type="transmembrane region" description="Helical" evidence="8">
    <location>
        <begin position="66"/>
        <end position="90"/>
    </location>
</feature>
<dbReference type="Pfam" id="PF13231">
    <property type="entry name" value="PMT_2"/>
    <property type="match status" value="1"/>
</dbReference>